<dbReference type="PANTHER" id="PTHR19848">
    <property type="entry name" value="WD40 REPEAT PROTEIN"/>
    <property type="match status" value="1"/>
</dbReference>
<dbReference type="InterPro" id="IPR036322">
    <property type="entry name" value="WD40_repeat_dom_sf"/>
</dbReference>
<dbReference type="OrthoDB" id="10267436at2759"/>
<feature type="repeat" description="WD" evidence="5">
    <location>
        <begin position="121"/>
        <end position="152"/>
    </location>
</feature>
<gene>
    <name evidence="7" type="ORF">ANE_LOCUS16103</name>
</gene>
<dbReference type="Pfam" id="PF08154">
    <property type="entry name" value="NLE"/>
    <property type="match status" value="1"/>
</dbReference>
<accession>A0A565BW75</accession>
<reference evidence="7" key="1">
    <citation type="submission" date="2019-07" db="EMBL/GenBank/DDBJ databases">
        <authorList>
            <person name="Dittberner H."/>
        </authorList>
    </citation>
    <scope>NUCLEOTIDE SEQUENCE [LARGE SCALE GENOMIC DNA]</scope>
</reference>
<feature type="domain" description="NLE" evidence="6">
    <location>
        <begin position="11"/>
        <end position="71"/>
    </location>
</feature>
<dbReference type="Pfam" id="PF00400">
    <property type="entry name" value="WD40"/>
    <property type="match status" value="2"/>
</dbReference>
<dbReference type="SUPFAM" id="SSF50978">
    <property type="entry name" value="WD40 repeat-like"/>
    <property type="match status" value="1"/>
</dbReference>
<dbReference type="Gene3D" id="2.130.10.10">
    <property type="entry name" value="YVTN repeat-like/Quinoprotein amine dehydrogenase"/>
    <property type="match status" value="1"/>
</dbReference>
<dbReference type="GO" id="GO:0000027">
    <property type="term" value="P:ribosomal large subunit assembly"/>
    <property type="evidence" value="ECO:0007669"/>
    <property type="project" value="TreeGrafter"/>
</dbReference>
<keyword evidence="3" id="KW-0677">Repeat</keyword>
<dbReference type="InterPro" id="IPR019775">
    <property type="entry name" value="WD40_repeat_CS"/>
</dbReference>
<dbReference type="GO" id="GO:0005730">
    <property type="term" value="C:nucleolus"/>
    <property type="evidence" value="ECO:0007669"/>
    <property type="project" value="UniProtKB-SubCell"/>
</dbReference>
<protein>
    <recommendedName>
        <fullName evidence="6">NLE domain-containing protein</fullName>
    </recommendedName>
</protein>
<dbReference type="PROSITE" id="PS00678">
    <property type="entry name" value="WD_REPEATS_1"/>
    <property type="match status" value="1"/>
</dbReference>
<organism evidence="7 8">
    <name type="scientific">Arabis nemorensis</name>
    <dbReference type="NCBI Taxonomy" id="586526"/>
    <lineage>
        <taxon>Eukaryota</taxon>
        <taxon>Viridiplantae</taxon>
        <taxon>Streptophyta</taxon>
        <taxon>Embryophyta</taxon>
        <taxon>Tracheophyta</taxon>
        <taxon>Spermatophyta</taxon>
        <taxon>Magnoliopsida</taxon>
        <taxon>eudicotyledons</taxon>
        <taxon>Gunneridae</taxon>
        <taxon>Pentapetalae</taxon>
        <taxon>rosids</taxon>
        <taxon>malvids</taxon>
        <taxon>Brassicales</taxon>
        <taxon>Brassicaceae</taxon>
        <taxon>Arabideae</taxon>
        <taxon>Arabis</taxon>
    </lineage>
</organism>
<keyword evidence="2 5" id="KW-0853">WD repeat</keyword>
<comment type="subcellular location">
    <subcellularLocation>
        <location evidence="1">Nucleus</location>
        <location evidence="1">Nucleolus</location>
    </subcellularLocation>
</comment>
<dbReference type="PANTHER" id="PTHR19848:SF0">
    <property type="entry name" value="NOTCHLESS PROTEIN HOMOLOG 1"/>
    <property type="match status" value="1"/>
</dbReference>
<dbReference type="InterPro" id="IPR012972">
    <property type="entry name" value="NLE"/>
</dbReference>
<evidence type="ECO:0000256" key="3">
    <source>
        <dbReference type="ARBA" id="ARBA00022737"/>
    </source>
</evidence>
<evidence type="ECO:0000256" key="2">
    <source>
        <dbReference type="ARBA" id="ARBA00022574"/>
    </source>
</evidence>
<evidence type="ECO:0000256" key="1">
    <source>
        <dbReference type="ARBA" id="ARBA00004604"/>
    </source>
</evidence>
<dbReference type="PROSITE" id="PS50082">
    <property type="entry name" value="WD_REPEATS_2"/>
    <property type="match status" value="2"/>
</dbReference>
<dbReference type="EMBL" id="CABITT030000005">
    <property type="protein sequence ID" value="VVB05659.1"/>
    <property type="molecule type" value="Genomic_DNA"/>
</dbReference>
<evidence type="ECO:0000256" key="4">
    <source>
        <dbReference type="ARBA" id="ARBA00023242"/>
    </source>
</evidence>
<comment type="caution">
    <text evidence="7">The sequence shown here is derived from an EMBL/GenBank/DDBJ whole genome shotgun (WGS) entry which is preliminary data.</text>
</comment>
<evidence type="ECO:0000256" key="5">
    <source>
        <dbReference type="PROSITE-ProRule" id="PRU00221"/>
    </source>
</evidence>
<dbReference type="AlphaFoldDB" id="A0A565BW75"/>
<name>A0A565BW75_9BRAS</name>
<keyword evidence="8" id="KW-1185">Reference proteome</keyword>
<dbReference type="InterPro" id="IPR001680">
    <property type="entry name" value="WD40_rpt"/>
</dbReference>
<proteinExistence type="predicted"/>
<dbReference type="PROSITE" id="PS50294">
    <property type="entry name" value="WD_REPEATS_REGION"/>
    <property type="match status" value="2"/>
</dbReference>
<evidence type="ECO:0000259" key="6">
    <source>
        <dbReference type="Pfam" id="PF08154"/>
    </source>
</evidence>
<evidence type="ECO:0000313" key="8">
    <source>
        <dbReference type="Proteomes" id="UP000489600"/>
    </source>
</evidence>
<dbReference type="InterPro" id="IPR015943">
    <property type="entry name" value="WD40/YVTN_repeat-like_dom_sf"/>
</dbReference>
<sequence length="334" mass="36937">MSTETDKTEMVMCRLIDPEGVPLGSPMYIPKQAGPLELTDLANKLLNNDENLAYAFYVSGEELCVPVGAYLEKIKDTPLVGTMKSNLSLRPCPDGKQLASGSSDSIVRLWDLNTQTPMFTCRGHINAVLSIAWSPDGNHLVSGAATGEVCCWIPKTGELDGNPLTVKATRNGLLVSRGNTSTRIWDTTLGKSLTNCSQWTYMCVLCQVVRGGSYIYMLSRWYNKDVGSYSGGGSLFEEPTIDGKNLIFEVFYSLWMLPRGHVHRVESLALSTEYVLRTGAFDHTGKQYSSPEEIIEAALKRYEQAKGKSGERLVSVHCDYTMFLWEGAFSEHLT</sequence>
<feature type="repeat" description="WD" evidence="5">
    <location>
        <begin position="93"/>
        <end position="120"/>
    </location>
</feature>
<evidence type="ECO:0000313" key="7">
    <source>
        <dbReference type="EMBL" id="VVB05659.1"/>
    </source>
</evidence>
<dbReference type="SMART" id="SM00320">
    <property type="entry name" value="WD40"/>
    <property type="match status" value="2"/>
</dbReference>
<dbReference type="Proteomes" id="UP000489600">
    <property type="component" value="Unassembled WGS sequence"/>
</dbReference>
<keyword evidence="4" id="KW-0539">Nucleus</keyword>